<name>I1BT74_RHIO9</name>
<dbReference type="OrthoDB" id="2292480at2759"/>
<dbReference type="VEuPathDB" id="FungiDB:RO3G_04109"/>
<dbReference type="EMBL" id="CH476733">
    <property type="protein sequence ID" value="EIE79404.1"/>
    <property type="molecule type" value="Genomic_DNA"/>
</dbReference>
<evidence type="ECO:0000313" key="2">
    <source>
        <dbReference type="Proteomes" id="UP000009138"/>
    </source>
</evidence>
<reference evidence="1 2" key="1">
    <citation type="journal article" date="2009" name="PLoS Genet.">
        <title>Genomic analysis of the basal lineage fungus Rhizopus oryzae reveals a whole-genome duplication.</title>
        <authorList>
            <person name="Ma L.-J."/>
            <person name="Ibrahim A.S."/>
            <person name="Skory C."/>
            <person name="Grabherr M.G."/>
            <person name="Burger G."/>
            <person name="Butler M."/>
            <person name="Elias M."/>
            <person name="Idnurm A."/>
            <person name="Lang B.F."/>
            <person name="Sone T."/>
            <person name="Abe A."/>
            <person name="Calvo S.E."/>
            <person name="Corrochano L.M."/>
            <person name="Engels R."/>
            <person name="Fu J."/>
            <person name="Hansberg W."/>
            <person name="Kim J.-M."/>
            <person name="Kodira C.D."/>
            <person name="Koehrsen M.J."/>
            <person name="Liu B."/>
            <person name="Miranda-Saavedra D."/>
            <person name="O'Leary S."/>
            <person name="Ortiz-Castellanos L."/>
            <person name="Poulter R."/>
            <person name="Rodriguez-Romero J."/>
            <person name="Ruiz-Herrera J."/>
            <person name="Shen Y.-Q."/>
            <person name="Zeng Q."/>
            <person name="Galagan J."/>
            <person name="Birren B.W."/>
            <person name="Cuomo C.A."/>
            <person name="Wickes B.L."/>
        </authorList>
    </citation>
    <scope>NUCLEOTIDE SEQUENCE [LARGE SCALE GENOMIC DNA]</scope>
    <source>
        <strain evidence="2">RA 99-880 / ATCC MYA-4621 / FGSC 9543 / NRRL 43880</strain>
    </source>
</reference>
<sequence length="121" mass="14236">MNRYREKASLSPKIKTNKNSSDFHIKLKDYCRLWKESKFKGLSRRAKSYLPKFLGRLTGSSINKLIQNNDNINSNNRRSVKLKDYCRLWKESKFKGLSRRAKSYLPKFLGRLTGSSINKLM</sequence>
<keyword evidence="2" id="KW-1185">Reference proteome</keyword>
<dbReference type="InParanoid" id="I1BT74"/>
<dbReference type="RefSeq" id="XP_067514800.1">
    <property type="nucleotide sequence ID" value="XM_067658699.1"/>
</dbReference>
<organism evidence="1 2">
    <name type="scientific">Rhizopus delemar (strain RA 99-880 / ATCC MYA-4621 / FGSC 9543 / NRRL 43880)</name>
    <name type="common">Mucormycosis agent</name>
    <name type="synonym">Rhizopus arrhizus var. delemar</name>
    <dbReference type="NCBI Taxonomy" id="246409"/>
    <lineage>
        <taxon>Eukaryota</taxon>
        <taxon>Fungi</taxon>
        <taxon>Fungi incertae sedis</taxon>
        <taxon>Mucoromycota</taxon>
        <taxon>Mucoromycotina</taxon>
        <taxon>Mucoromycetes</taxon>
        <taxon>Mucorales</taxon>
        <taxon>Mucorineae</taxon>
        <taxon>Rhizopodaceae</taxon>
        <taxon>Rhizopus</taxon>
    </lineage>
</organism>
<protein>
    <submittedName>
        <fullName evidence="1">Uncharacterized protein</fullName>
    </submittedName>
</protein>
<dbReference type="Proteomes" id="UP000009138">
    <property type="component" value="Unassembled WGS sequence"/>
</dbReference>
<gene>
    <name evidence="1" type="ORF">RO3G_04109</name>
</gene>
<evidence type="ECO:0000313" key="1">
    <source>
        <dbReference type="EMBL" id="EIE79404.1"/>
    </source>
</evidence>
<dbReference type="AlphaFoldDB" id="I1BT74"/>
<proteinExistence type="predicted"/>
<accession>I1BT74</accession>
<dbReference type="GeneID" id="93611080"/>